<feature type="non-terminal residue" evidence="1">
    <location>
        <position position="249"/>
    </location>
</feature>
<dbReference type="EMBL" id="KN819566">
    <property type="protein sequence ID" value="KIJ08723.1"/>
    <property type="molecule type" value="Genomic_DNA"/>
</dbReference>
<reference evidence="2" key="2">
    <citation type="submission" date="2015-01" db="EMBL/GenBank/DDBJ databases">
        <title>Evolutionary Origins and Diversification of the Mycorrhizal Mutualists.</title>
        <authorList>
            <consortium name="DOE Joint Genome Institute"/>
            <consortium name="Mycorrhizal Genomics Consortium"/>
            <person name="Kohler A."/>
            <person name="Kuo A."/>
            <person name="Nagy L.G."/>
            <person name="Floudas D."/>
            <person name="Copeland A."/>
            <person name="Barry K.W."/>
            <person name="Cichocki N."/>
            <person name="Veneault-Fourrey C."/>
            <person name="LaButti K."/>
            <person name="Lindquist E.A."/>
            <person name="Lipzen A."/>
            <person name="Lundell T."/>
            <person name="Morin E."/>
            <person name="Murat C."/>
            <person name="Riley R."/>
            <person name="Ohm R."/>
            <person name="Sun H."/>
            <person name="Tunlid A."/>
            <person name="Henrissat B."/>
            <person name="Grigoriev I.V."/>
            <person name="Hibbett D.S."/>
            <person name="Martin F."/>
        </authorList>
    </citation>
    <scope>NUCLEOTIDE SEQUENCE [LARGE SCALE GENOMIC DNA]</scope>
    <source>
        <strain evidence="2">ATCC 200175</strain>
    </source>
</reference>
<name>A0A0C9TCK1_PAXIN</name>
<gene>
    <name evidence="1" type="ORF">PAXINDRAFT_120203</name>
</gene>
<accession>A0A0C9TCK1</accession>
<proteinExistence type="predicted"/>
<evidence type="ECO:0000313" key="2">
    <source>
        <dbReference type="Proteomes" id="UP000053647"/>
    </source>
</evidence>
<reference evidence="1 2" key="1">
    <citation type="submission" date="2014-06" db="EMBL/GenBank/DDBJ databases">
        <authorList>
            <consortium name="DOE Joint Genome Institute"/>
            <person name="Kuo A."/>
            <person name="Kohler A."/>
            <person name="Nagy L.G."/>
            <person name="Floudas D."/>
            <person name="Copeland A."/>
            <person name="Barry K.W."/>
            <person name="Cichocki N."/>
            <person name="Veneault-Fourrey C."/>
            <person name="LaButti K."/>
            <person name="Lindquist E.A."/>
            <person name="Lipzen A."/>
            <person name="Lundell T."/>
            <person name="Morin E."/>
            <person name="Murat C."/>
            <person name="Sun H."/>
            <person name="Tunlid A."/>
            <person name="Henrissat B."/>
            <person name="Grigoriev I.V."/>
            <person name="Hibbett D.S."/>
            <person name="Martin F."/>
            <person name="Nordberg H.P."/>
            <person name="Cantor M.N."/>
            <person name="Hua S.X."/>
        </authorList>
    </citation>
    <scope>NUCLEOTIDE SEQUENCE [LARGE SCALE GENOMIC DNA]</scope>
    <source>
        <strain evidence="1 2">ATCC 200175</strain>
    </source>
</reference>
<dbReference type="AlphaFoldDB" id="A0A0C9TCK1"/>
<keyword evidence="2" id="KW-1185">Reference proteome</keyword>
<organism evidence="1 2">
    <name type="scientific">Paxillus involutus ATCC 200175</name>
    <dbReference type="NCBI Taxonomy" id="664439"/>
    <lineage>
        <taxon>Eukaryota</taxon>
        <taxon>Fungi</taxon>
        <taxon>Dikarya</taxon>
        <taxon>Basidiomycota</taxon>
        <taxon>Agaricomycotina</taxon>
        <taxon>Agaricomycetes</taxon>
        <taxon>Agaricomycetidae</taxon>
        <taxon>Boletales</taxon>
        <taxon>Paxilineae</taxon>
        <taxon>Paxillaceae</taxon>
        <taxon>Paxillus</taxon>
    </lineage>
</organism>
<dbReference type="Proteomes" id="UP000053647">
    <property type="component" value="Unassembled WGS sequence"/>
</dbReference>
<dbReference type="OrthoDB" id="3543113at2759"/>
<evidence type="ECO:0000313" key="1">
    <source>
        <dbReference type="EMBL" id="KIJ08723.1"/>
    </source>
</evidence>
<sequence length="249" mass="28280">MHRCLQITEILLEIFEVVFTSKNRYPDLAGLARTCRSFSEPALDRLWHNQPSLLPLVMCFPRDILAFSDYNHVAILTVKFTKAPSVQDWERPSVYAKRIRTIMIDSSRGIDKCELDASVLKTLLQSCPSTPLLPNLRHLNYCLITGNSHTYVGGDTYVASLFTLFSPNLLQSLEFGYPRSLEAHDSHKFLTHLPKCCAQIRSLFVPLLSRPLLEIAKSVPVLASLQHLESLHFMQEDSNPTMDCPSFMN</sequence>
<protein>
    <submittedName>
        <fullName evidence="1">Unplaced genomic scaffold PAXINscaffold_244, whole genome shotgun sequence</fullName>
    </submittedName>
</protein>
<dbReference type="HOGENOM" id="CLU_097770_0_0_1"/>